<feature type="transmembrane region" description="Helical" evidence="5">
    <location>
        <begin position="99"/>
        <end position="120"/>
    </location>
</feature>
<evidence type="ECO:0000256" key="4">
    <source>
        <dbReference type="ARBA" id="ARBA00023136"/>
    </source>
</evidence>
<dbReference type="InterPro" id="IPR051533">
    <property type="entry name" value="WaaL-like"/>
</dbReference>
<dbReference type="PANTHER" id="PTHR37422">
    <property type="entry name" value="TEICHURONIC ACID BIOSYNTHESIS PROTEIN TUAE"/>
    <property type="match status" value="1"/>
</dbReference>
<keyword evidence="7" id="KW-0436">Ligase</keyword>
<dbReference type="InterPro" id="IPR007016">
    <property type="entry name" value="O-antigen_ligase-rel_domated"/>
</dbReference>
<dbReference type="GO" id="GO:0016874">
    <property type="term" value="F:ligase activity"/>
    <property type="evidence" value="ECO:0007669"/>
    <property type="project" value="UniProtKB-KW"/>
</dbReference>
<protein>
    <submittedName>
        <fullName evidence="7">O-antigen ligase family protein</fullName>
    </submittedName>
</protein>
<comment type="subcellular location">
    <subcellularLocation>
        <location evidence="1">Membrane</location>
        <topology evidence="1">Multi-pass membrane protein</topology>
    </subcellularLocation>
</comment>
<evidence type="ECO:0000256" key="3">
    <source>
        <dbReference type="ARBA" id="ARBA00022989"/>
    </source>
</evidence>
<feature type="transmembrane region" description="Helical" evidence="5">
    <location>
        <begin position="186"/>
        <end position="207"/>
    </location>
</feature>
<evidence type="ECO:0000256" key="5">
    <source>
        <dbReference type="SAM" id="Phobius"/>
    </source>
</evidence>
<keyword evidence="3 5" id="KW-1133">Transmembrane helix</keyword>
<dbReference type="GO" id="GO:0016020">
    <property type="term" value="C:membrane"/>
    <property type="evidence" value="ECO:0007669"/>
    <property type="project" value="UniProtKB-SubCell"/>
</dbReference>
<evidence type="ECO:0000259" key="6">
    <source>
        <dbReference type="Pfam" id="PF04932"/>
    </source>
</evidence>
<name>A0AAW4XPT8_RHORH</name>
<sequence>MKGLYLTDVLIAGAVVHHVLNLSGQKRIDPTGYMPRTTPGALYLLFFAYVAVRLAASFDQFGAAWLRDAVPFLYIALGVLSASAIARSSERTRTLTVRVLWIALLFHLTWTTAVLTFGVINPASMPRFPGAEVTIGTIRPDIDCAVLGITAALLIRKISRREHTLLASALLVLSLLAISANGTRGGFAAVGVAIALAFILIFFAASARSFKRPAVVFCIVATVIGASAYLPTTEAGQRLIATINPSAATDHRAAKQAQGTARARDLSWDMVIDWTNETPMRNAFGAGAGPDFISESGARNILQGTQYTGVRSPHNWFVGLYARMGLIGLVLAGLVLIATIRSIWVHRTRIGRDELLFTSAVTFAAILPIAAVGVVLESPFGAVPFWWAVGILLALGGTRVASSKGRISAAGFCCDRTRTSFTARANE</sequence>
<gene>
    <name evidence="7" type="ORF">LQ384_29045</name>
</gene>
<reference evidence="7" key="1">
    <citation type="submission" date="2021-11" db="EMBL/GenBank/DDBJ databases">
        <title>Development of a sustainable strategy for remediation of hydrocarbon-contaminated territories based on the waste exchange concept.</title>
        <authorList>
            <person name="Elkin A."/>
        </authorList>
    </citation>
    <scope>NUCLEOTIDE SEQUENCE</scope>
    <source>
        <strain evidence="7">IEGM 757</strain>
    </source>
</reference>
<evidence type="ECO:0000313" key="7">
    <source>
        <dbReference type="EMBL" id="MCD2115117.1"/>
    </source>
</evidence>
<accession>A0AAW4XPT8</accession>
<feature type="transmembrane region" description="Helical" evidence="5">
    <location>
        <begin position="70"/>
        <end position="87"/>
    </location>
</feature>
<dbReference type="Proteomes" id="UP001198630">
    <property type="component" value="Unassembled WGS sequence"/>
</dbReference>
<evidence type="ECO:0000256" key="2">
    <source>
        <dbReference type="ARBA" id="ARBA00022692"/>
    </source>
</evidence>
<dbReference type="AlphaFoldDB" id="A0AAW4XPT8"/>
<dbReference type="Pfam" id="PF04932">
    <property type="entry name" value="Wzy_C"/>
    <property type="match status" value="1"/>
</dbReference>
<comment type="caution">
    <text evidence="7">The sequence shown here is derived from an EMBL/GenBank/DDBJ whole genome shotgun (WGS) entry which is preliminary data.</text>
</comment>
<feature type="transmembrane region" description="Helical" evidence="5">
    <location>
        <begin position="320"/>
        <end position="343"/>
    </location>
</feature>
<keyword evidence="2 5" id="KW-0812">Transmembrane</keyword>
<dbReference type="RefSeq" id="WP_230793001.1">
    <property type="nucleotide sequence ID" value="NZ_JAJNCO010000059.1"/>
</dbReference>
<feature type="domain" description="O-antigen ligase-related" evidence="6">
    <location>
        <begin position="169"/>
        <end position="331"/>
    </location>
</feature>
<feature type="transmembrane region" description="Helical" evidence="5">
    <location>
        <begin position="214"/>
        <end position="230"/>
    </location>
</feature>
<evidence type="ECO:0000313" key="8">
    <source>
        <dbReference type="Proteomes" id="UP001198630"/>
    </source>
</evidence>
<proteinExistence type="predicted"/>
<feature type="transmembrane region" description="Helical" evidence="5">
    <location>
        <begin position="382"/>
        <end position="401"/>
    </location>
</feature>
<dbReference type="PANTHER" id="PTHR37422:SF13">
    <property type="entry name" value="LIPOPOLYSACCHARIDE BIOSYNTHESIS PROTEIN PA4999-RELATED"/>
    <property type="match status" value="1"/>
</dbReference>
<organism evidence="7 8">
    <name type="scientific">Rhodococcus rhodochrous</name>
    <dbReference type="NCBI Taxonomy" id="1829"/>
    <lineage>
        <taxon>Bacteria</taxon>
        <taxon>Bacillati</taxon>
        <taxon>Actinomycetota</taxon>
        <taxon>Actinomycetes</taxon>
        <taxon>Mycobacteriales</taxon>
        <taxon>Nocardiaceae</taxon>
        <taxon>Rhodococcus</taxon>
    </lineage>
</organism>
<feature type="transmembrane region" description="Helical" evidence="5">
    <location>
        <begin position="355"/>
        <end position="376"/>
    </location>
</feature>
<dbReference type="EMBL" id="JAJNCO010000059">
    <property type="protein sequence ID" value="MCD2115117.1"/>
    <property type="molecule type" value="Genomic_DNA"/>
</dbReference>
<evidence type="ECO:0000256" key="1">
    <source>
        <dbReference type="ARBA" id="ARBA00004141"/>
    </source>
</evidence>
<keyword evidence="4 5" id="KW-0472">Membrane</keyword>
<feature type="transmembrane region" description="Helical" evidence="5">
    <location>
        <begin position="40"/>
        <end position="58"/>
    </location>
</feature>